<dbReference type="EMBL" id="GECL01002641">
    <property type="protein sequence ID" value="JAP03483.1"/>
    <property type="molecule type" value="Transcribed_RNA"/>
</dbReference>
<dbReference type="InterPro" id="IPR012471">
    <property type="entry name" value="DUF1690"/>
</dbReference>
<dbReference type="InterPro" id="IPR052632">
    <property type="entry name" value="MICOS_subunit_Mic19"/>
</dbReference>
<dbReference type="PANTHER" id="PTHR21588:SF18">
    <property type="entry name" value="MICOS COMPLEX SUBUNIT MIC19"/>
    <property type="match status" value="1"/>
</dbReference>
<dbReference type="GO" id="GO:0007007">
    <property type="term" value="P:inner mitochondrial membrane organization"/>
    <property type="evidence" value="ECO:0007669"/>
    <property type="project" value="TreeGrafter"/>
</dbReference>
<dbReference type="GO" id="GO:0061617">
    <property type="term" value="C:MICOS complex"/>
    <property type="evidence" value="ECO:0007669"/>
    <property type="project" value="TreeGrafter"/>
</dbReference>
<dbReference type="Pfam" id="PF07956">
    <property type="entry name" value="DUF1690"/>
    <property type="match status" value="1"/>
</dbReference>
<reference evidence="2" key="1">
    <citation type="journal article" date="2018" name="J. Proteomics">
        <title>Exploring the molecular complexity of Triatoma dimidiata sialome.</title>
        <authorList>
            <person name="Santiago P.B."/>
            <person name="de Araujo C.N."/>
            <person name="Charneau S."/>
            <person name="Bastos I.M.D."/>
            <person name="Assumpcao T.C.F."/>
            <person name="Queiroz R.M.L."/>
            <person name="Praca Y.R."/>
            <person name="Cordeiro T.M."/>
            <person name="Garcia C.H.S."/>
            <person name="da Silva I.G."/>
            <person name="Raiol T."/>
            <person name="Motta F.N."/>
            <person name="de Araujo Oliveira J.V."/>
            <person name="de Sousa M.V."/>
            <person name="Ribeiro J.M.C."/>
            <person name="de Santana J.M."/>
        </authorList>
    </citation>
    <scope>NUCLEOTIDE SEQUENCE</scope>
    <source>
        <strain evidence="2">Santander</strain>
        <tissue evidence="2">Salivary glands</tissue>
    </source>
</reference>
<proteinExistence type="predicted"/>
<name>A0A0V0G5Z6_TRIDM</name>
<feature type="region of interest" description="Disordered" evidence="1">
    <location>
        <begin position="1"/>
        <end position="59"/>
    </location>
</feature>
<evidence type="ECO:0000256" key="1">
    <source>
        <dbReference type="SAM" id="MobiDB-lite"/>
    </source>
</evidence>
<sequence>MGGQQSTHRISIDNDGDSASVIKVSESVVERLKGGPDSSQEMEEEEVSKPNVRNPRFTNYKHVPVPENIPIQGLPYITSKDIQQELEIEIQKNNDYWEKRIAELQMSQERMNRIMEEEYVKATEEIQKYLPKVRPANAKLPCQGGRSSVTSCYKNHPRQPLNCAAEVEQFANCMISTRVKLQNEGKL</sequence>
<accession>A0A0V0G5Z6</accession>
<dbReference type="AlphaFoldDB" id="A0A0V0G5Z6"/>
<organism evidence="2">
    <name type="scientific">Triatoma dimidiata</name>
    <name type="common">Kissing bug</name>
    <name type="synonym">Meccus dimidiatus</name>
    <dbReference type="NCBI Taxonomy" id="72491"/>
    <lineage>
        <taxon>Eukaryota</taxon>
        <taxon>Metazoa</taxon>
        <taxon>Ecdysozoa</taxon>
        <taxon>Arthropoda</taxon>
        <taxon>Hexapoda</taxon>
        <taxon>Insecta</taxon>
        <taxon>Pterygota</taxon>
        <taxon>Neoptera</taxon>
        <taxon>Paraneoptera</taxon>
        <taxon>Hemiptera</taxon>
        <taxon>Heteroptera</taxon>
        <taxon>Panheteroptera</taxon>
        <taxon>Cimicomorpha</taxon>
        <taxon>Reduviidae</taxon>
        <taxon>Triatominae</taxon>
        <taxon>Triatoma</taxon>
    </lineage>
</organism>
<protein>
    <submittedName>
        <fullName evidence="2">Putative head-elevated expression protein</fullName>
    </submittedName>
</protein>
<dbReference type="PANTHER" id="PTHR21588">
    <property type="entry name" value="COILED-COIL-HELIX-COILED-COIL-HELIX DOMAIN CONTAINING 6"/>
    <property type="match status" value="1"/>
</dbReference>
<evidence type="ECO:0000313" key="2">
    <source>
        <dbReference type="EMBL" id="JAP03483.1"/>
    </source>
</evidence>